<dbReference type="AlphaFoldDB" id="A0AAN6M1S3"/>
<dbReference type="InterPro" id="IPR027417">
    <property type="entry name" value="P-loop_NTPase"/>
</dbReference>
<feature type="compositionally biased region" description="Basic and acidic residues" evidence="1">
    <location>
        <begin position="186"/>
        <end position="203"/>
    </location>
</feature>
<feature type="region of interest" description="Disordered" evidence="1">
    <location>
        <begin position="1"/>
        <end position="40"/>
    </location>
</feature>
<feature type="domain" description="Heterokaryon incompatibility" evidence="3">
    <location>
        <begin position="502"/>
        <end position="667"/>
    </location>
</feature>
<dbReference type="SUPFAM" id="SSF52540">
    <property type="entry name" value="P-loop containing nucleoside triphosphate hydrolases"/>
    <property type="match status" value="1"/>
</dbReference>
<dbReference type="EMBL" id="WVTA01000006">
    <property type="protein sequence ID" value="KAK3209535.1"/>
    <property type="molecule type" value="Genomic_DNA"/>
</dbReference>
<keyword evidence="5" id="KW-1185">Reference proteome</keyword>
<evidence type="ECO:0000259" key="3">
    <source>
        <dbReference type="Pfam" id="PF06985"/>
    </source>
</evidence>
<dbReference type="InterPro" id="IPR051316">
    <property type="entry name" value="Zinc-reg_GTPase_activator"/>
</dbReference>
<proteinExistence type="predicted"/>
<feature type="domain" description="CobW/HypB/UreG nucleotide-binding" evidence="2">
    <location>
        <begin position="42"/>
        <end position="249"/>
    </location>
</feature>
<protein>
    <submittedName>
        <fullName evidence="4">Uncharacterized protein</fullName>
    </submittedName>
</protein>
<dbReference type="InterPro" id="IPR003495">
    <property type="entry name" value="CobW/HypB/UreG_nucleotide-bd"/>
</dbReference>
<reference evidence="4 5" key="1">
    <citation type="submission" date="2021-02" db="EMBL/GenBank/DDBJ databases">
        <title>Genome assembly of Pseudopithomyces chartarum.</title>
        <authorList>
            <person name="Jauregui R."/>
            <person name="Singh J."/>
            <person name="Voisey C."/>
        </authorList>
    </citation>
    <scope>NUCLEOTIDE SEQUENCE [LARGE SCALE GENOMIC DNA]</scope>
    <source>
        <strain evidence="4 5">AGR01</strain>
    </source>
</reference>
<dbReference type="Pfam" id="PF06985">
    <property type="entry name" value="HET"/>
    <property type="match status" value="1"/>
</dbReference>
<evidence type="ECO:0000259" key="2">
    <source>
        <dbReference type="Pfam" id="PF02492"/>
    </source>
</evidence>
<evidence type="ECO:0000313" key="4">
    <source>
        <dbReference type="EMBL" id="KAK3209535.1"/>
    </source>
</evidence>
<dbReference type="CDD" id="cd03112">
    <property type="entry name" value="CobW-like"/>
    <property type="match status" value="1"/>
</dbReference>
<evidence type="ECO:0000313" key="5">
    <source>
        <dbReference type="Proteomes" id="UP001280581"/>
    </source>
</evidence>
<organism evidence="4 5">
    <name type="scientific">Pseudopithomyces chartarum</name>
    <dbReference type="NCBI Taxonomy" id="1892770"/>
    <lineage>
        <taxon>Eukaryota</taxon>
        <taxon>Fungi</taxon>
        <taxon>Dikarya</taxon>
        <taxon>Ascomycota</taxon>
        <taxon>Pezizomycotina</taxon>
        <taxon>Dothideomycetes</taxon>
        <taxon>Pleosporomycetidae</taxon>
        <taxon>Pleosporales</taxon>
        <taxon>Massarineae</taxon>
        <taxon>Didymosphaeriaceae</taxon>
        <taxon>Pseudopithomyces</taxon>
    </lineage>
</organism>
<evidence type="ECO:0000256" key="1">
    <source>
        <dbReference type="SAM" id="MobiDB-lite"/>
    </source>
</evidence>
<feature type="region of interest" description="Disordered" evidence="1">
    <location>
        <begin position="184"/>
        <end position="203"/>
    </location>
</feature>
<name>A0AAN6M1S3_9PLEO</name>
<dbReference type="PANTHER" id="PTHR13748">
    <property type="entry name" value="COBW-RELATED"/>
    <property type="match status" value="1"/>
</dbReference>
<dbReference type="Proteomes" id="UP001280581">
    <property type="component" value="Unassembled WGS sequence"/>
</dbReference>
<feature type="compositionally biased region" description="Acidic residues" evidence="1">
    <location>
        <begin position="1"/>
        <end position="10"/>
    </location>
</feature>
<sequence length="924" mass="103270">MTSDISDDDIPSLVPQASSNDDNEPPSLIPTSTSPPPTKKVPITIVTGYLGAGKTTLLNHILTAQHGKKIAVILNEFGDSIDIEKQLTVSGPNTTSASAPPFIPLANGCICCSVKDVGVAAIENLMEHSGDFDYILLETTGLADPGNIAPLFWLDEGLGSSIFLDGIVTLVDAKNLLRSLDEGYGDEEKQKEEKEEEDGHSHEGPLLTTAHLQISHADVVVVNKADLVDEAEMKRVEDRVRAINALAKVTITERSKVPDLSGFILDLHAYDEVEVGDLSFATKGHSHLDPAISTATIVVPALREEQVERFDKWLRTVLWEEKLPGGSEAGDFEKNLSIGWCDPGSPPMTWFEAVIASDPPSLKYISRRLRLSYNNAGDPQPQQKETVISVESDDPFARSWLQSIRPGEKIQILPRAKYLRWVNFVHEVQLEVWWDLKTPQALVPTEDLVLLRRNSSKPTYAPLDESRREIRLLQVLSGGEEDPLRCHMFHTSISNLGDNMPYTALSYCWGERNELATIQLSYSAKETSATEPREWIDFLVQKNLYVALKHIRHREGPARVIWADAVCIDQENPRERSQQVAMMRDIYHLATDVCIWLGEKSGATVSMCENIQLFIDAYNSDPGHFLKSANGHLESPHGKEHFGSVKYGEVGSIFFHAWFSRVWVLQEVFNAKIATVQISDVSLPWDIVICIGNCTTRALRRAPMGTMTIPGIFLSMFDIRTENDNMFVVKRHEEDLLALLIGSLDLDATEPRDKIFAVLSLHPDRDLLHLSEETRPDYEKETSQVFSDFTRWWIRTYQSLRILSTIHANIHRTWEKTTLEPSSSLPTDRPSWSLWHTGSTLHGNATLGYAPDNSYKASASSATTMRLLASPSPPNILLLKGIKLGAITDIQIYPWGRNDKLDSPRMNTAFEKLFDPMGKRGADE</sequence>
<dbReference type="Pfam" id="PF02492">
    <property type="entry name" value="cobW"/>
    <property type="match status" value="1"/>
</dbReference>
<dbReference type="GO" id="GO:0005737">
    <property type="term" value="C:cytoplasm"/>
    <property type="evidence" value="ECO:0007669"/>
    <property type="project" value="TreeGrafter"/>
</dbReference>
<comment type="caution">
    <text evidence="4">The sequence shown here is derived from an EMBL/GenBank/DDBJ whole genome shotgun (WGS) entry which is preliminary data.</text>
</comment>
<gene>
    <name evidence="4" type="ORF">GRF29_69g2157804</name>
</gene>
<dbReference type="Gene3D" id="3.40.50.300">
    <property type="entry name" value="P-loop containing nucleotide triphosphate hydrolases"/>
    <property type="match status" value="1"/>
</dbReference>
<accession>A0AAN6M1S3</accession>
<dbReference type="PANTHER" id="PTHR13748:SF31">
    <property type="entry name" value="ZINC-REGULATED GTPASE METALLOPROTEIN ACTIVATOR 1A-RELATED"/>
    <property type="match status" value="1"/>
</dbReference>
<dbReference type="InterPro" id="IPR010730">
    <property type="entry name" value="HET"/>
</dbReference>